<organism evidence="2 3">
    <name type="scientific">Elsinoe batatas</name>
    <dbReference type="NCBI Taxonomy" id="2601811"/>
    <lineage>
        <taxon>Eukaryota</taxon>
        <taxon>Fungi</taxon>
        <taxon>Dikarya</taxon>
        <taxon>Ascomycota</taxon>
        <taxon>Pezizomycotina</taxon>
        <taxon>Dothideomycetes</taxon>
        <taxon>Dothideomycetidae</taxon>
        <taxon>Myriangiales</taxon>
        <taxon>Elsinoaceae</taxon>
        <taxon>Elsinoe</taxon>
    </lineage>
</organism>
<feature type="compositionally biased region" description="Basic and acidic residues" evidence="1">
    <location>
        <begin position="1"/>
        <end position="11"/>
    </location>
</feature>
<sequence length="315" mass="34435">MDGDGTAKEVVFRPSKRRRVLRQRAVDENGDTSHVGTIKQQAKDDIGGSDIASPTETTPPTFSRRSRGSQKFGVSFSTASKAEGNADVSSQPLVTTNIVPQTAAMSAGRFMPAIGEVTVKDDKHMTAYIDSKLAEMQSTRSRSDPPAQSSSNGDPIAASPIGARSNPPEGIKARHHTVEEVEINPRDPDTTSNPSKDRKRKEPKPRLDRHGRPFPPRRPRNWRSDDDKARDSLVDRLLAENRLEGIYDSPSTNAAPGAKGVDTDADRRMAEEFEREFRANVEERKIKQATASAKTAEPVSGPKLGGTKNARMVKK</sequence>
<dbReference type="EMBL" id="JAESVG020000003">
    <property type="protein sequence ID" value="KAG8629519.1"/>
    <property type="molecule type" value="Genomic_DNA"/>
</dbReference>
<evidence type="ECO:0000256" key="1">
    <source>
        <dbReference type="SAM" id="MobiDB-lite"/>
    </source>
</evidence>
<proteinExistence type="predicted"/>
<dbReference type="Proteomes" id="UP000809789">
    <property type="component" value="Unassembled WGS sequence"/>
</dbReference>
<accession>A0A8K0PL38</accession>
<feature type="compositionally biased region" description="Polar residues" evidence="1">
    <location>
        <begin position="52"/>
        <end position="63"/>
    </location>
</feature>
<comment type="caution">
    <text evidence="2">The sequence shown here is derived from an EMBL/GenBank/DDBJ whole genome shotgun (WGS) entry which is preliminary data.</text>
</comment>
<feature type="compositionally biased region" description="Basic and acidic residues" evidence="1">
    <location>
        <begin position="176"/>
        <end position="189"/>
    </location>
</feature>
<evidence type="ECO:0000313" key="2">
    <source>
        <dbReference type="EMBL" id="KAG8629519.1"/>
    </source>
</evidence>
<feature type="region of interest" description="Disordered" evidence="1">
    <location>
        <begin position="1"/>
        <end position="75"/>
    </location>
</feature>
<feature type="region of interest" description="Disordered" evidence="1">
    <location>
        <begin position="134"/>
        <end position="230"/>
    </location>
</feature>
<dbReference type="OrthoDB" id="10248617at2759"/>
<name>A0A8K0PL38_9PEZI</name>
<protein>
    <submittedName>
        <fullName evidence="2">Uncharacterized protein</fullName>
    </submittedName>
</protein>
<evidence type="ECO:0000313" key="3">
    <source>
        <dbReference type="Proteomes" id="UP000809789"/>
    </source>
</evidence>
<feature type="region of interest" description="Disordered" evidence="1">
    <location>
        <begin position="288"/>
        <end position="315"/>
    </location>
</feature>
<dbReference type="AlphaFoldDB" id="A0A8K0PL38"/>
<reference evidence="2" key="1">
    <citation type="submission" date="2021-07" db="EMBL/GenBank/DDBJ databases">
        <title>Elsinoe batatas strain:CRI-CJ2 Genome sequencing and assembly.</title>
        <authorList>
            <person name="Huang L."/>
        </authorList>
    </citation>
    <scope>NUCLEOTIDE SEQUENCE</scope>
    <source>
        <strain evidence="2">CRI-CJ2</strain>
    </source>
</reference>
<feature type="compositionally biased region" description="Polar residues" evidence="1">
    <location>
        <begin position="136"/>
        <end position="153"/>
    </location>
</feature>
<keyword evidence="3" id="KW-1185">Reference proteome</keyword>
<gene>
    <name evidence="2" type="ORF">KVT40_003384</name>
</gene>